<dbReference type="Gene3D" id="3.90.550.10">
    <property type="entry name" value="Spore Coat Polysaccharide Biosynthesis Protein SpsA, Chain A"/>
    <property type="match status" value="1"/>
</dbReference>
<keyword evidence="5" id="KW-0808">Transferase</keyword>
<dbReference type="GO" id="GO:0016020">
    <property type="term" value="C:membrane"/>
    <property type="evidence" value="ECO:0007669"/>
    <property type="project" value="UniProtKB-SubCell"/>
</dbReference>
<evidence type="ECO:0000256" key="6">
    <source>
        <dbReference type="ARBA" id="ARBA00022692"/>
    </source>
</evidence>
<organism evidence="13 14">
    <name type="scientific">Galemys pyrenaicus</name>
    <name type="common">Iberian desman</name>
    <name type="synonym">Pyrenean desman</name>
    <dbReference type="NCBI Taxonomy" id="202257"/>
    <lineage>
        <taxon>Eukaryota</taxon>
        <taxon>Metazoa</taxon>
        <taxon>Chordata</taxon>
        <taxon>Craniata</taxon>
        <taxon>Vertebrata</taxon>
        <taxon>Euteleostomi</taxon>
        <taxon>Mammalia</taxon>
        <taxon>Eutheria</taxon>
        <taxon>Laurasiatheria</taxon>
        <taxon>Eulipotyphla</taxon>
        <taxon>Talpidae</taxon>
        <taxon>Galemys</taxon>
    </lineage>
</organism>
<evidence type="ECO:0000256" key="1">
    <source>
        <dbReference type="ARBA" id="ARBA00001936"/>
    </source>
</evidence>
<evidence type="ECO:0000313" key="14">
    <source>
        <dbReference type="Proteomes" id="UP000700334"/>
    </source>
</evidence>
<dbReference type="GO" id="GO:0031982">
    <property type="term" value="C:vesicle"/>
    <property type="evidence" value="ECO:0007669"/>
    <property type="project" value="TreeGrafter"/>
</dbReference>
<evidence type="ECO:0000256" key="7">
    <source>
        <dbReference type="ARBA" id="ARBA00022968"/>
    </source>
</evidence>
<evidence type="ECO:0000256" key="9">
    <source>
        <dbReference type="ARBA" id="ARBA00023136"/>
    </source>
</evidence>
<sequence>MAEKYLRPFLTSANKHFMVGSRVVFYVMADATRVELPQPDPAARRRLQVLQVPAAPEGRGPQGEDASRMRSLGAHISGRIAGEVDFLFSMLANQIFQNDVGEEALGASVAQLHPWWYFRSAADFPYERRPASAACIPAGQGDFYYDGSLVGGTPPRLLGLIEQCLRGLEHDAALGLGSTYESHLNRYFLLHKPSTLLSPEYNWDASLFPPAQVRYVKVAQHSRRRL</sequence>
<dbReference type="Pfam" id="PF03414">
    <property type="entry name" value="Glyco_transf_6"/>
    <property type="match status" value="1"/>
</dbReference>
<name>A0A8J6DS50_GALPY</name>
<dbReference type="InterPro" id="IPR029044">
    <property type="entry name" value="Nucleotide-diphossugar_trans"/>
</dbReference>
<dbReference type="Proteomes" id="UP000700334">
    <property type="component" value="Unassembled WGS sequence"/>
</dbReference>
<evidence type="ECO:0000256" key="5">
    <source>
        <dbReference type="ARBA" id="ARBA00022679"/>
    </source>
</evidence>
<keyword evidence="14" id="KW-1185">Reference proteome</keyword>
<reference evidence="13" key="1">
    <citation type="journal article" date="2021" name="Evol. Appl.">
        <title>The genome of the Pyrenean desman and the effects of bottlenecks and inbreeding on the genomic landscape of an endangered species.</title>
        <authorList>
            <person name="Escoda L."/>
            <person name="Castresana J."/>
        </authorList>
    </citation>
    <scope>NUCLEOTIDE SEQUENCE</scope>
    <source>
        <strain evidence="13">IBE-C5619</strain>
    </source>
</reference>
<feature type="active site" description="Nucleophile" evidence="11">
    <location>
        <position position="181"/>
    </location>
</feature>
<evidence type="ECO:0000256" key="3">
    <source>
        <dbReference type="ARBA" id="ARBA00010413"/>
    </source>
</evidence>
<feature type="binding site" evidence="12">
    <location>
        <position position="113"/>
    </location>
    <ligand>
        <name>an alpha-L-fucosyl-(1-&gt;2)-beta-D-galactosyl derivative</name>
        <dbReference type="ChEBI" id="CHEBI:140327"/>
    </ligand>
</feature>
<comment type="cofactor">
    <cofactor evidence="1">
        <name>Mn(2+)</name>
        <dbReference type="ChEBI" id="CHEBI:29035"/>
    </cofactor>
</comment>
<dbReference type="AlphaFoldDB" id="A0A8J6DS50"/>
<keyword evidence="10" id="KW-0325">Glycoprotein</keyword>
<dbReference type="PANTHER" id="PTHR10462:SF27">
    <property type="entry name" value="GLYCOSYLTRANSFERASE 6 DOMAIN-CONTAINING PROTEIN 1-RELATED"/>
    <property type="match status" value="1"/>
</dbReference>
<evidence type="ECO:0000256" key="11">
    <source>
        <dbReference type="PIRSR" id="PIRSR605076-1"/>
    </source>
</evidence>
<dbReference type="EMBL" id="JAGFMF010011628">
    <property type="protein sequence ID" value="KAG8518664.1"/>
    <property type="molecule type" value="Genomic_DNA"/>
</dbReference>
<gene>
    <name evidence="13" type="ORF">J0S82_018143</name>
</gene>
<dbReference type="InterPro" id="IPR005076">
    <property type="entry name" value="Glyco_trans_6"/>
</dbReference>
<dbReference type="GO" id="GO:0005794">
    <property type="term" value="C:Golgi apparatus"/>
    <property type="evidence" value="ECO:0007669"/>
    <property type="project" value="TreeGrafter"/>
</dbReference>
<dbReference type="PANTHER" id="PTHR10462">
    <property type="entry name" value="GLYCOSYLTRANSFERASE-RELATED"/>
    <property type="match status" value="1"/>
</dbReference>
<evidence type="ECO:0000256" key="2">
    <source>
        <dbReference type="ARBA" id="ARBA00004606"/>
    </source>
</evidence>
<evidence type="ECO:0000256" key="10">
    <source>
        <dbReference type="ARBA" id="ARBA00023180"/>
    </source>
</evidence>
<evidence type="ECO:0000256" key="12">
    <source>
        <dbReference type="PIRSR" id="PIRSR605076-2"/>
    </source>
</evidence>
<dbReference type="SUPFAM" id="SSF53448">
    <property type="entry name" value="Nucleotide-diphospho-sugar transferases"/>
    <property type="match status" value="1"/>
</dbReference>
<evidence type="ECO:0000256" key="4">
    <source>
        <dbReference type="ARBA" id="ARBA00022676"/>
    </source>
</evidence>
<comment type="similarity">
    <text evidence="3">Belongs to the glycosyltransferase 6 family.</text>
</comment>
<keyword evidence="6" id="KW-0812">Transmembrane</keyword>
<keyword evidence="8" id="KW-1133">Transmembrane helix</keyword>
<dbReference type="GO" id="GO:0005975">
    <property type="term" value="P:carbohydrate metabolic process"/>
    <property type="evidence" value="ECO:0007669"/>
    <property type="project" value="InterPro"/>
</dbReference>
<dbReference type="OrthoDB" id="10013941at2759"/>
<proteinExistence type="inferred from homology"/>
<dbReference type="GO" id="GO:0016758">
    <property type="term" value="F:hexosyltransferase activity"/>
    <property type="evidence" value="ECO:0007669"/>
    <property type="project" value="InterPro"/>
</dbReference>
<protein>
    <submittedName>
        <fullName evidence="13">Glycosyltransferase 6 domain-containing protein 1</fullName>
    </submittedName>
</protein>
<feature type="binding site" evidence="12">
    <location>
        <position position="181"/>
    </location>
    <ligand>
        <name>an alpha-L-fucosyl-(1-&gt;2)-beta-D-galactosyl derivative</name>
        <dbReference type="ChEBI" id="CHEBI:140327"/>
    </ligand>
</feature>
<feature type="binding site" evidence="12">
    <location>
        <position position="204"/>
    </location>
    <ligand>
        <name>an alpha-L-fucosyl-(1-&gt;2)-beta-D-galactosyl derivative</name>
        <dbReference type="ChEBI" id="CHEBI:140327"/>
    </ligand>
</feature>
<evidence type="ECO:0000313" key="13">
    <source>
        <dbReference type="EMBL" id="KAG8518664.1"/>
    </source>
</evidence>
<accession>A0A8J6DS50</accession>
<keyword evidence="4" id="KW-0328">Glycosyltransferase</keyword>
<comment type="subcellular location">
    <subcellularLocation>
        <location evidence="2">Membrane</location>
        <topology evidence="2">Single-pass type II membrane protein</topology>
    </subcellularLocation>
</comment>
<keyword evidence="7" id="KW-0735">Signal-anchor</keyword>
<evidence type="ECO:0000256" key="8">
    <source>
        <dbReference type="ARBA" id="ARBA00022989"/>
    </source>
</evidence>
<keyword evidence="9" id="KW-0472">Membrane</keyword>
<comment type="caution">
    <text evidence="13">The sequence shown here is derived from an EMBL/GenBank/DDBJ whole genome shotgun (WGS) entry which is preliminary data.</text>
</comment>